<gene>
    <name evidence="2" type="ORF">EJP77_09795</name>
</gene>
<dbReference type="RefSeq" id="WP_127199054.1">
    <property type="nucleotide sequence ID" value="NZ_RZNX01000003.1"/>
</dbReference>
<evidence type="ECO:0000313" key="3">
    <source>
        <dbReference type="Proteomes" id="UP000272464"/>
    </source>
</evidence>
<dbReference type="EMBL" id="RZNX01000003">
    <property type="protein sequence ID" value="RUT31674.1"/>
    <property type="molecule type" value="Genomic_DNA"/>
</dbReference>
<organism evidence="2 3">
    <name type="scientific">Paenibacillus zeisoli</name>
    <dbReference type="NCBI Taxonomy" id="2496267"/>
    <lineage>
        <taxon>Bacteria</taxon>
        <taxon>Bacillati</taxon>
        <taxon>Bacillota</taxon>
        <taxon>Bacilli</taxon>
        <taxon>Bacillales</taxon>
        <taxon>Paenibacillaceae</taxon>
        <taxon>Paenibacillus</taxon>
    </lineage>
</organism>
<comment type="caution">
    <text evidence="2">The sequence shown here is derived from an EMBL/GenBank/DDBJ whole genome shotgun (WGS) entry which is preliminary data.</text>
</comment>
<dbReference type="Pfam" id="PF01243">
    <property type="entry name" value="PNPOx_N"/>
    <property type="match status" value="1"/>
</dbReference>
<dbReference type="Gene3D" id="2.30.110.10">
    <property type="entry name" value="Electron Transport, Fmn-binding Protein, Chain A"/>
    <property type="match status" value="1"/>
</dbReference>
<evidence type="ECO:0000259" key="1">
    <source>
        <dbReference type="Pfam" id="PF01243"/>
    </source>
</evidence>
<reference evidence="2 3" key="1">
    <citation type="submission" date="2018-12" db="EMBL/GenBank/DDBJ databases">
        <authorList>
            <person name="Sun L."/>
            <person name="Chen Z."/>
        </authorList>
    </citation>
    <scope>NUCLEOTIDE SEQUENCE [LARGE SCALE GENOMIC DNA]</scope>
    <source>
        <strain evidence="2 3">3-5-3</strain>
    </source>
</reference>
<accession>A0A3S1B7L5</accession>
<feature type="domain" description="Pyridoxamine 5'-phosphate oxidase N-terminal" evidence="1">
    <location>
        <begin position="7"/>
        <end position="127"/>
    </location>
</feature>
<dbReference type="SUPFAM" id="SSF50475">
    <property type="entry name" value="FMN-binding split barrel"/>
    <property type="match status" value="1"/>
</dbReference>
<protein>
    <submittedName>
        <fullName evidence="2">General stress protein</fullName>
    </submittedName>
</protein>
<dbReference type="OrthoDB" id="5431160at2"/>
<dbReference type="AlphaFoldDB" id="A0A3S1B7L5"/>
<dbReference type="InterPro" id="IPR012349">
    <property type="entry name" value="Split_barrel_FMN-bd"/>
</dbReference>
<sequence length="138" mass="15548">MDRQQLETQIEQALKANKFGSFGTVENGGPKVRYMAIYHEGLTIYLATDRKTHKVEELQNNPKAALLLGFEQGGTGDIVEIEGEATVSSDDSLKSKVWRDDFKQYLDGPDDPDYVVIKLTPSRIEFVPKGEERQVWTA</sequence>
<keyword evidence="3" id="KW-1185">Reference proteome</keyword>
<dbReference type="PANTHER" id="PTHR34818">
    <property type="entry name" value="PROTEIN BLI-3"/>
    <property type="match status" value="1"/>
</dbReference>
<dbReference type="PANTHER" id="PTHR34818:SF1">
    <property type="entry name" value="PROTEIN BLI-3"/>
    <property type="match status" value="1"/>
</dbReference>
<dbReference type="Proteomes" id="UP000272464">
    <property type="component" value="Unassembled WGS sequence"/>
</dbReference>
<proteinExistence type="predicted"/>
<name>A0A3S1B7L5_9BACL</name>
<dbReference type="InterPro" id="IPR011576">
    <property type="entry name" value="Pyridox_Oxase_N"/>
</dbReference>
<evidence type="ECO:0000313" key="2">
    <source>
        <dbReference type="EMBL" id="RUT31674.1"/>
    </source>
</evidence>
<dbReference type="InterPro" id="IPR052917">
    <property type="entry name" value="Stress-Dev_Protein"/>
</dbReference>